<comment type="caution">
    <text evidence="3">The sequence shown here is derived from an EMBL/GenBank/DDBJ whole genome shotgun (WGS) entry which is preliminary data.</text>
</comment>
<keyword evidence="4" id="KW-1185">Reference proteome</keyword>
<gene>
    <name evidence="3" type="ORF">ADUPG1_004339</name>
</gene>
<comment type="cofactor">
    <cofactor evidence="1">
        <name>pyridoxal 5'-phosphate</name>
        <dbReference type="ChEBI" id="CHEBI:597326"/>
    </cofactor>
</comment>
<protein>
    <submittedName>
        <fullName evidence="3">Pyridoxal-phosphate dependent enzyme</fullName>
    </submittedName>
</protein>
<dbReference type="InterPro" id="IPR036052">
    <property type="entry name" value="TrpB-like_PALP_sf"/>
</dbReference>
<dbReference type="SUPFAM" id="SSF53686">
    <property type="entry name" value="Tryptophan synthase beta subunit-like PLP-dependent enzymes"/>
    <property type="match status" value="1"/>
</dbReference>
<evidence type="ECO:0000256" key="2">
    <source>
        <dbReference type="ARBA" id="ARBA00022898"/>
    </source>
</evidence>
<sequence length="125" mass="13927">MKYICKSCSRTYEANPSTVKCDCGSALWLDFEGRMTKDDIIQNDFTMWRYSKAYPVRREDVKVTYGEGLTPLANIVFNGQTIQVKQDHLMPTGSFKDRGVAMVTNFLAGFGVNKFAEDSSGNGGS</sequence>
<dbReference type="EMBL" id="BQXS01006392">
    <property type="protein sequence ID" value="GKT19706.1"/>
    <property type="molecule type" value="Genomic_DNA"/>
</dbReference>
<evidence type="ECO:0000313" key="4">
    <source>
        <dbReference type="Proteomes" id="UP001057375"/>
    </source>
</evidence>
<dbReference type="InterPro" id="IPR000634">
    <property type="entry name" value="Ser/Thr_deHydtase_PyrdxlP-BS"/>
</dbReference>
<evidence type="ECO:0000256" key="1">
    <source>
        <dbReference type="ARBA" id="ARBA00001933"/>
    </source>
</evidence>
<feature type="non-terminal residue" evidence="3">
    <location>
        <position position="125"/>
    </location>
</feature>
<accession>A0ABQ5JW59</accession>
<keyword evidence="2" id="KW-0663">Pyridoxal phosphate</keyword>
<reference evidence="3" key="1">
    <citation type="submission" date="2022-03" db="EMBL/GenBank/DDBJ databases">
        <title>Draft genome sequence of Aduncisulcus paluster, a free-living microaerophilic Fornicata.</title>
        <authorList>
            <person name="Yuyama I."/>
            <person name="Kume K."/>
            <person name="Tamura T."/>
            <person name="Inagaki Y."/>
            <person name="Hashimoto T."/>
        </authorList>
    </citation>
    <scope>NUCLEOTIDE SEQUENCE</scope>
    <source>
        <strain evidence="3">NY0171</strain>
    </source>
</reference>
<dbReference type="Gene3D" id="3.40.50.1100">
    <property type="match status" value="1"/>
</dbReference>
<organism evidence="3 4">
    <name type="scientific">Aduncisulcus paluster</name>
    <dbReference type="NCBI Taxonomy" id="2918883"/>
    <lineage>
        <taxon>Eukaryota</taxon>
        <taxon>Metamonada</taxon>
        <taxon>Carpediemonas-like organisms</taxon>
        <taxon>Aduncisulcus</taxon>
    </lineage>
</organism>
<evidence type="ECO:0000313" key="3">
    <source>
        <dbReference type="EMBL" id="GKT19706.1"/>
    </source>
</evidence>
<proteinExistence type="predicted"/>
<dbReference type="Proteomes" id="UP001057375">
    <property type="component" value="Unassembled WGS sequence"/>
</dbReference>
<name>A0ABQ5JW59_9EUKA</name>
<dbReference type="PROSITE" id="PS00165">
    <property type="entry name" value="DEHYDRATASE_SER_THR"/>
    <property type="match status" value="1"/>
</dbReference>